<keyword evidence="2" id="KW-1185">Reference proteome</keyword>
<dbReference type="EnsemblPlants" id="OMERI05G06020.1">
    <property type="protein sequence ID" value="OMERI05G06020.1"/>
    <property type="gene ID" value="OMERI05G06020"/>
</dbReference>
<evidence type="ECO:0000313" key="2">
    <source>
        <dbReference type="Proteomes" id="UP000008021"/>
    </source>
</evidence>
<evidence type="ECO:0000313" key="1">
    <source>
        <dbReference type="EnsemblPlants" id="OMERI05G06020.1"/>
    </source>
</evidence>
<proteinExistence type="predicted"/>
<accession>A0A0E0DN78</accession>
<protein>
    <submittedName>
        <fullName evidence="1">Uncharacterized protein</fullName>
    </submittedName>
</protein>
<reference evidence="1" key="1">
    <citation type="submission" date="2015-04" db="UniProtKB">
        <authorList>
            <consortium name="EnsemblPlants"/>
        </authorList>
    </citation>
    <scope>IDENTIFICATION</scope>
</reference>
<sequence>MGEDGAERGEGRIKKGKETIEKAELGVEEPEEKRWAVDRRRRTRVAMVTSMLVPRKVQVKHSGLMVQQKQCISEARIMLRVMRANVT</sequence>
<reference evidence="1" key="2">
    <citation type="submission" date="2018-05" db="EMBL/GenBank/DDBJ databases">
        <title>OmerRS3 (Oryza meridionalis Reference Sequence Version 3).</title>
        <authorList>
            <person name="Zhang J."/>
            <person name="Kudrna D."/>
            <person name="Lee S."/>
            <person name="Talag J."/>
            <person name="Welchert J."/>
            <person name="Wing R.A."/>
        </authorList>
    </citation>
    <scope>NUCLEOTIDE SEQUENCE [LARGE SCALE GENOMIC DNA]</scope>
    <source>
        <strain evidence="1">cv. OR44</strain>
    </source>
</reference>
<dbReference type="AlphaFoldDB" id="A0A0E0DN78"/>
<dbReference type="Gramene" id="OMERI05G06020.1">
    <property type="protein sequence ID" value="OMERI05G06020.1"/>
    <property type="gene ID" value="OMERI05G06020"/>
</dbReference>
<dbReference type="HOGENOM" id="CLU_2487209_0_0_1"/>
<dbReference type="Proteomes" id="UP000008021">
    <property type="component" value="Chromosome 5"/>
</dbReference>
<organism evidence="1">
    <name type="scientific">Oryza meridionalis</name>
    <dbReference type="NCBI Taxonomy" id="40149"/>
    <lineage>
        <taxon>Eukaryota</taxon>
        <taxon>Viridiplantae</taxon>
        <taxon>Streptophyta</taxon>
        <taxon>Embryophyta</taxon>
        <taxon>Tracheophyta</taxon>
        <taxon>Spermatophyta</taxon>
        <taxon>Magnoliopsida</taxon>
        <taxon>Liliopsida</taxon>
        <taxon>Poales</taxon>
        <taxon>Poaceae</taxon>
        <taxon>BOP clade</taxon>
        <taxon>Oryzoideae</taxon>
        <taxon>Oryzeae</taxon>
        <taxon>Oryzinae</taxon>
        <taxon>Oryza</taxon>
    </lineage>
</organism>
<name>A0A0E0DN78_9ORYZ</name>